<proteinExistence type="predicted"/>
<evidence type="ECO:0000313" key="1">
    <source>
        <dbReference type="EMBL" id="WDC92903.1"/>
    </source>
</evidence>
<name>A0A1B2A400_LATCU</name>
<gene>
    <name evidence="1" type="ORF">PSR33_10115</name>
</gene>
<dbReference type="Proteomes" id="UP001215533">
    <property type="component" value="Plasmid p1_CACC879"/>
</dbReference>
<dbReference type="InterPro" id="IPR046503">
    <property type="entry name" value="DUF6681"/>
</dbReference>
<protein>
    <submittedName>
        <fullName evidence="1">Uncharacterized protein</fullName>
    </submittedName>
</protein>
<evidence type="ECO:0000313" key="2">
    <source>
        <dbReference type="Proteomes" id="UP001215533"/>
    </source>
</evidence>
<sequence length="273" mass="30546">MLTFLDIINHYFGYLNINGRVKNRLFSVICLIGDFYLLYKSVTYFKAQAVGRGVINLLVFLVLFYFAVMNLYFYYRGKNAVIDISPYVEKALGGDPNAPHPLNGVTAKTQVISQIQPATGLFEEQNLLPAQLTMDAEQTQRLGSLINELIESGYLSLNYAGLSDNDIYEQAQQLQRPIYAIGNQVALPFYEMKQEADRWVLYGGINAIAKQPLAQITTVGLTPIQDLAQDYQLAVAHTWITGGPNKMAGRSGVVEGNDPYQLVVQIAYQERTK</sequence>
<keyword evidence="1" id="KW-0614">Plasmid</keyword>
<accession>A0A1B2A400</accession>
<dbReference type="RefSeq" id="WP_056967092.1">
    <property type="nucleotide sequence ID" value="NZ_BJOQ01000037.1"/>
</dbReference>
<dbReference type="Pfam" id="PF20386">
    <property type="entry name" value="DUF6681"/>
    <property type="match status" value="1"/>
</dbReference>
<dbReference type="GeneID" id="49611419"/>
<geneLocation type="plasmid" evidence="1 2">
    <name>p1_CACC879</name>
</geneLocation>
<organism evidence="1 2">
    <name type="scientific">Latilactobacillus curvatus</name>
    <name type="common">Lactobacillus curvatus</name>
    <dbReference type="NCBI Taxonomy" id="28038"/>
    <lineage>
        <taxon>Bacteria</taxon>
        <taxon>Bacillati</taxon>
        <taxon>Bacillota</taxon>
        <taxon>Bacilli</taxon>
        <taxon>Lactobacillales</taxon>
        <taxon>Lactobacillaceae</taxon>
        <taxon>Latilactobacillus</taxon>
    </lineage>
</organism>
<dbReference type="AlphaFoldDB" id="A0A1B2A400"/>
<dbReference type="KEGG" id="lcv:FBA2_00685"/>
<dbReference type="OrthoDB" id="2192445at2"/>
<reference evidence="1" key="1">
    <citation type="submission" date="2023-02" db="EMBL/GenBank/DDBJ databases">
        <title>Complete genome sequence of Lactobacillus curvatus CACC879 isolated from Pig feces.</title>
        <authorList>
            <person name="Park S."/>
            <person name="Park M.A."/>
            <person name="Kim D.-H."/>
            <person name="Kim Y."/>
        </authorList>
    </citation>
    <scope>NUCLEOTIDE SEQUENCE</scope>
    <source>
        <strain evidence="1">Curvatus</strain>
        <plasmid evidence="1">p1_CACC879</plasmid>
    </source>
</reference>
<dbReference type="EMBL" id="CP117684">
    <property type="protein sequence ID" value="WDC92903.1"/>
    <property type="molecule type" value="Genomic_DNA"/>
</dbReference>